<dbReference type="GeneID" id="25268360"/>
<dbReference type="InterPro" id="IPR029021">
    <property type="entry name" value="Prot-tyrosine_phosphatase-like"/>
</dbReference>
<name>U6GMV2_EIMAC</name>
<gene>
    <name evidence="2" type="ORF">EAH_00002900</name>
</gene>
<organism evidence="2 3">
    <name type="scientific">Eimeria acervulina</name>
    <name type="common">Coccidian parasite</name>
    <dbReference type="NCBI Taxonomy" id="5801"/>
    <lineage>
        <taxon>Eukaryota</taxon>
        <taxon>Sar</taxon>
        <taxon>Alveolata</taxon>
        <taxon>Apicomplexa</taxon>
        <taxon>Conoidasida</taxon>
        <taxon>Coccidia</taxon>
        <taxon>Eucoccidiorida</taxon>
        <taxon>Eimeriorina</taxon>
        <taxon>Eimeriidae</taxon>
        <taxon>Eimeria</taxon>
    </lineage>
</organism>
<dbReference type="Gene3D" id="3.90.190.10">
    <property type="entry name" value="Protein tyrosine phosphatase superfamily"/>
    <property type="match status" value="1"/>
</dbReference>
<dbReference type="AlphaFoldDB" id="U6GMV2"/>
<dbReference type="RefSeq" id="XP_013249454.1">
    <property type="nucleotide sequence ID" value="XM_013394000.1"/>
</dbReference>
<feature type="region of interest" description="Disordered" evidence="1">
    <location>
        <begin position="1"/>
        <end position="24"/>
    </location>
</feature>
<reference evidence="2" key="2">
    <citation type="submission" date="2013-10" db="EMBL/GenBank/DDBJ databases">
        <authorList>
            <person name="Aslett M."/>
        </authorList>
    </citation>
    <scope>NUCLEOTIDE SEQUENCE</scope>
    <source>
        <strain evidence="2">Houghton</strain>
    </source>
</reference>
<evidence type="ECO:0000313" key="3">
    <source>
        <dbReference type="Proteomes" id="UP000018050"/>
    </source>
</evidence>
<reference evidence="2" key="1">
    <citation type="submission" date="2013-10" db="EMBL/GenBank/DDBJ databases">
        <title>Genomic analysis of the causative agents of coccidiosis in chickens.</title>
        <authorList>
            <person name="Reid A.J."/>
            <person name="Blake D."/>
            <person name="Billington K."/>
            <person name="Browne H."/>
            <person name="Dunn M."/>
            <person name="Hung S."/>
            <person name="Kawahara F."/>
            <person name="Miranda-Saavedra D."/>
            <person name="Mourier T."/>
            <person name="Nagra H."/>
            <person name="Otto T.D."/>
            <person name="Rawlings N."/>
            <person name="Sanchez A."/>
            <person name="Sanders M."/>
            <person name="Subramaniam C."/>
            <person name="Tay Y."/>
            <person name="Dear P."/>
            <person name="Doerig C."/>
            <person name="Gruber A."/>
            <person name="Parkinson J."/>
            <person name="Shirley M."/>
            <person name="Wan K.L."/>
            <person name="Berriman M."/>
            <person name="Tomley F."/>
            <person name="Pain A."/>
        </authorList>
    </citation>
    <scope>NUCLEOTIDE SEQUENCE</scope>
    <source>
        <strain evidence="2">Houghton</strain>
    </source>
</reference>
<evidence type="ECO:0000256" key="1">
    <source>
        <dbReference type="SAM" id="MobiDB-lite"/>
    </source>
</evidence>
<protein>
    <submittedName>
        <fullName evidence="2">Uncharacterized protein</fullName>
    </submittedName>
</protein>
<sequence>MEKHTSCSAKGDGNQPRIIPQDTTNERIKRLESNLDTGDKCEFVGYGRAVTGDDGALYGPFRLKDGLFFSLSPVVVDKEFLTSNKISHIMAIDEGLPQPSEDSPANVVSDESTLMSPTRHLKLHWQQGEKFSESAIDKEKLKDLAAAVAFIDDAVEQGGSCLLHSSEDLTLAAVPAIVYFVVKQVKHVTQIEHLVIILVASLRGWRTVSCY</sequence>
<evidence type="ECO:0000313" key="2">
    <source>
        <dbReference type="EMBL" id="CDI80598.1"/>
    </source>
</evidence>
<accession>U6GMV2</accession>
<keyword evidence="3" id="KW-1185">Reference proteome</keyword>
<dbReference type="OMA" id="ISHIMAI"/>
<dbReference type="OrthoDB" id="10252009at2759"/>
<dbReference type="EMBL" id="HG671257">
    <property type="protein sequence ID" value="CDI80598.1"/>
    <property type="molecule type" value="Genomic_DNA"/>
</dbReference>
<dbReference type="Proteomes" id="UP000018050">
    <property type="component" value="Unassembled WGS sequence"/>
</dbReference>
<proteinExistence type="predicted"/>
<dbReference type="VEuPathDB" id="ToxoDB:EAH_00002900"/>